<sequence length="137" mass="15643">MTDGTDLVPGPSESLVNTTHLIYALHAVSLIIGTFGAPTIIGQFLFAWPSLIAVIINYIKRDEVRNTWLESHFRWQIRTFWYALLWSIIIAIPSFILMLVLVGFALWYIGMLVLGIWAIYRIARGWLALNDRKALPI</sequence>
<keyword evidence="3" id="KW-1185">Reference proteome</keyword>
<dbReference type="RefSeq" id="WP_418890938.1">
    <property type="nucleotide sequence ID" value="NZ_JBEUWX010000002.1"/>
</dbReference>
<comment type="caution">
    <text evidence="2">The sequence shown here is derived from an EMBL/GenBank/DDBJ whole genome shotgun (WGS) entry which is preliminary data.</text>
</comment>
<gene>
    <name evidence="2" type="ORF">ABCS64_05785</name>
</gene>
<dbReference type="EMBL" id="JBEUWX010000002">
    <property type="protein sequence ID" value="MFA9949837.1"/>
    <property type="molecule type" value="Genomic_DNA"/>
</dbReference>
<dbReference type="Proteomes" id="UP001574673">
    <property type="component" value="Unassembled WGS sequence"/>
</dbReference>
<organism evidence="2 3">
    <name type="scientific">Dentiradicibacter hellwigii</name>
    <dbReference type="NCBI Taxonomy" id="3149053"/>
    <lineage>
        <taxon>Bacteria</taxon>
        <taxon>Pseudomonadati</taxon>
        <taxon>Pseudomonadota</taxon>
        <taxon>Betaproteobacteria</taxon>
        <taxon>Rhodocyclales</taxon>
        <taxon>Rhodocyclaceae</taxon>
        <taxon>Dentiradicibacter</taxon>
    </lineage>
</organism>
<reference evidence="3" key="1">
    <citation type="submission" date="2024-06" db="EMBL/GenBank/DDBJ databases">
        <title>Radixoralia hellwigii gen. nov., sp nov., isolated from a root canal in the human oral cavity.</title>
        <authorList>
            <person name="Bartsch S."/>
            <person name="Wittmer A."/>
            <person name="Schulz A.-K."/>
            <person name="Neumann-Schaal M."/>
            <person name="Wolf J."/>
            <person name="Gronow S."/>
            <person name="Tennert C."/>
            <person name="Haecker G."/>
            <person name="Cieplik F."/>
            <person name="Al-Ahmad A."/>
        </authorList>
    </citation>
    <scope>NUCLEOTIDE SEQUENCE [LARGE SCALE GENOMIC DNA]</scope>
    <source>
        <strain evidence="3">Wk13</strain>
    </source>
</reference>
<evidence type="ECO:0000313" key="3">
    <source>
        <dbReference type="Proteomes" id="UP001574673"/>
    </source>
</evidence>
<feature type="transmembrane region" description="Helical" evidence="1">
    <location>
        <begin position="105"/>
        <end position="123"/>
    </location>
</feature>
<keyword evidence="1" id="KW-1133">Transmembrane helix</keyword>
<protein>
    <recommendedName>
        <fullName evidence="4">Transmembrane protein</fullName>
    </recommendedName>
</protein>
<feature type="transmembrane region" description="Helical" evidence="1">
    <location>
        <begin position="40"/>
        <end position="59"/>
    </location>
</feature>
<evidence type="ECO:0008006" key="4">
    <source>
        <dbReference type="Google" id="ProtNLM"/>
    </source>
</evidence>
<evidence type="ECO:0000313" key="2">
    <source>
        <dbReference type="EMBL" id="MFA9949837.1"/>
    </source>
</evidence>
<keyword evidence="1" id="KW-0812">Transmembrane</keyword>
<evidence type="ECO:0000256" key="1">
    <source>
        <dbReference type="SAM" id="Phobius"/>
    </source>
</evidence>
<feature type="transmembrane region" description="Helical" evidence="1">
    <location>
        <begin position="80"/>
        <end position="99"/>
    </location>
</feature>
<proteinExistence type="predicted"/>
<accession>A0ABV4UDU9</accession>
<keyword evidence="1" id="KW-0472">Membrane</keyword>
<name>A0ABV4UDU9_9RHOO</name>